<proteinExistence type="predicted"/>
<accession>A0A1I4ECI1</accession>
<dbReference type="Proteomes" id="UP000323300">
    <property type="component" value="Unassembled WGS sequence"/>
</dbReference>
<reference evidence="1 2" key="1">
    <citation type="submission" date="2016-10" db="EMBL/GenBank/DDBJ databases">
        <authorList>
            <person name="Varghese N."/>
            <person name="Submissions S."/>
        </authorList>
    </citation>
    <scope>NUCLEOTIDE SEQUENCE [LARGE SCALE GENOMIC DNA]</scope>
    <source>
        <strain evidence="1 2">DSM 21822</strain>
    </source>
</reference>
<dbReference type="Gene3D" id="1.10.10.60">
    <property type="entry name" value="Homeodomain-like"/>
    <property type="match status" value="1"/>
</dbReference>
<dbReference type="AlphaFoldDB" id="A0A1I4ECI1"/>
<dbReference type="InterPro" id="IPR009057">
    <property type="entry name" value="Homeodomain-like_sf"/>
</dbReference>
<name>A0A1I4ECI1_9HYPH</name>
<keyword evidence="2" id="KW-1185">Reference proteome</keyword>
<sequence length="104" mass="12057">MRSTGDRTRFEPTTKQRQRVEKLAALGWTREEIALEFGMSRPTLRKYFGDELFRGRAQCRHTLISCMWKAPRGGRVSAILWLEERTREISGETATLAARQGRKT</sequence>
<organism evidence="1 2">
    <name type="scientific">Neomesorhizobium albiziae</name>
    <dbReference type="NCBI Taxonomy" id="335020"/>
    <lineage>
        <taxon>Bacteria</taxon>
        <taxon>Pseudomonadati</taxon>
        <taxon>Pseudomonadota</taxon>
        <taxon>Alphaproteobacteria</taxon>
        <taxon>Hyphomicrobiales</taxon>
        <taxon>Phyllobacteriaceae</taxon>
        <taxon>Neomesorhizobium</taxon>
    </lineage>
</organism>
<dbReference type="SUPFAM" id="SSF46689">
    <property type="entry name" value="Homeodomain-like"/>
    <property type="match status" value="1"/>
</dbReference>
<evidence type="ECO:0008006" key="3">
    <source>
        <dbReference type="Google" id="ProtNLM"/>
    </source>
</evidence>
<evidence type="ECO:0000313" key="2">
    <source>
        <dbReference type="Proteomes" id="UP000323300"/>
    </source>
</evidence>
<gene>
    <name evidence="1" type="ORF">SAMN04488498_12522</name>
</gene>
<evidence type="ECO:0000313" key="1">
    <source>
        <dbReference type="EMBL" id="SFL03488.1"/>
    </source>
</evidence>
<protein>
    <recommendedName>
        <fullName evidence="3">Homeodomain-like domain-containing protein</fullName>
    </recommendedName>
</protein>
<dbReference type="EMBL" id="FOSL01000025">
    <property type="protein sequence ID" value="SFL03488.1"/>
    <property type="molecule type" value="Genomic_DNA"/>
</dbReference>